<protein>
    <submittedName>
        <fullName evidence="2">Membrane protein YesL</fullName>
    </submittedName>
</protein>
<reference evidence="2 3" key="1">
    <citation type="submission" date="2021-03" db="EMBL/GenBank/DDBJ databases">
        <title>Genomic Encyclopedia of Type Strains, Phase IV (KMG-IV): sequencing the most valuable type-strain genomes for metagenomic binning, comparative biology and taxonomic classification.</title>
        <authorList>
            <person name="Goeker M."/>
        </authorList>
    </citation>
    <scope>NUCLEOTIDE SEQUENCE [LARGE SCALE GENOMIC DNA]</scope>
    <source>
        <strain evidence="2 3">DSM 23491</strain>
    </source>
</reference>
<feature type="transmembrane region" description="Helical" evidence="1">
    <location>
        <begin position="204"/>
        <end position="227"/>
    </location>
</feature>
<feature type="transmembrane region" description="Helical" evidence="1">
    <location>
        <begin position="173"/>
        <end position="198"/>
    </location>
</feature>
<dbReference type="EMBL" id="JAGGKP010000007">
    <property type="protein sequence ID" value="MBP1937745.1"/>
    <property type="molecule type" value="Genomic_DNA"/>
</dbReference>
<dbReference type="Proteomes" id="UP001519273">
    <property type="component" value="Unassembled WGS sequence"/>
</dbReference>
<sequence>MEFKGAMGGLYRISEWIMRIVGGNFLWLICSSPFLFFLIMKLLLMQNPEMTNESLSMNWAMGIIAPFVLFPATGGLFSLVRKWVMGESDVPIIKTYFLGYKENYKQSLVGGVFYTLLFFVIYIDYTVYMTKFDNLQFVGIVMLLMLLLLALSLFNFFSMLVHYHMGVFQMIKNAILVTLIRPVRAIMTLAGTAAIIFIGFKYTFILVLCASCLIAWWAFFNFYAVYLKMQHQLEQAKQNEEMQSTQNGE</sequence>
<feature type="transmembrane region" description="Helical" evidence="1">
    <location>
        <begin position="59"/>
        <end position="80"/>
    </location>
</feature>
<feature type="transmembrane region" description="Helical" evidence="1">
    <location>
        <begin position="107"/>
        <end position="125"/>
    </location>
</feature>
<feature type="transmembrane region" description="Helical" evidence="1">
    <location>
        <begin position="137"/>
        <end position="161"/>
    </location>
</feature>
<evidence type="ECO:0000313" key="2">
    <source>
        <dbReference type="EMBL" id="MBP1937745.1"/>
    </source>
</evidence>
<name>A0ABS4H5D5_9BACL</name>
<gene>
    <name evidence="2" type="ORF">J2Z20_002660</name>
</gene>
<feature type="transmembrane region" description="Helical" evidence="1">
    <location>
        <begin position="20"/>
        <end position="39"/>
    </location>
</feature>
<dbReference type="InterPro" id="IPR006938">
    <property type="entry name" value="DUF624"/>
</dbReference>
<dbReference type="Pfam" id="PF04854">
    <property type="entry name" value="DUF624"/>
    <property type="match status" value="1"/>
</dbReference>
<keyword evidence="1" id="KW-0812">Transmembrane</keyword>
<dbReference type="RefSeq" id="WP_209850938.1">
    <property type="nucleotide sequence ID" value="NZ_CBCRVE010000004.1"/>
</dbReference>
<keyword evidence="3" id="KW-1185">Reference proteome</keyword>
<keyword evidence="1" id="KW-1133">Transmembrane helix</keyword>
<evidence type="ECO:0000256" key="1">
    <source>
        <dbReference type="SAM" id="Phobius"/>
    </source>
</evidence>
<comment type="caution">
    <text evidence="2">The sequence shown here is derived from an EMBL/GenBank/DDBJ whole genome shotgun (WGS) entry which is preliminary data.</text>
</comment>
<organism evidence="2 3">
    <name type="scientific">Paenibacillus sediminis</name>
    <dbReference type="NCBI Taxonomy" id="664909"/>
    <lineage>
        <taxon>Bacteria</taxon>
        <taxon>Bacillati</taxon>
        <taxon>Bacillota</taxon>
        <taxon>Bacilli</taxon>
        <taxon>Bacillales</taxon>
        <taxon>Paenibacillaceae</taxon>
        <taxon>Paenibacillus</taxon>
    </lineage>
</organism>
<proteinExistence type="predicted"/>
<evidence type="ECO:0000313" key="3">
    <source>
        <dbReference type="Proteomes" id="UP001519273"/>
    </source>
</evidence>
<keyword evidence="1" id="KW-0472">Membrane</keyword>
<accession>A0ABS4H5D5</accession>